<gene>
    <name evidence="1" type="ORF">Phou_052050</name>
</gene>
<dbReference type="RefSeq" id="WP_173059619.1">
    <property type="nucleotide sequence ID" value="NZ_BLPF01000002.1"/>
</dbReference>
<protein>
    <submittedName>
        <fullName evidence="1">Uncharacterized protein</fullName>
    </submittedName>
</protein>
<comment type="caution">
    <text evidence="1">The sequence shown here is derived from an EMBL/GenBank/DDBJ whole genome shotgun (WGS) entry which is preliminary data.</text>
</comment>
<name>A0A6V8KK17_9ACTN</name>
<keyword evidence="2" id="KW-1185">Reference proteome</keyword>
<dbReference type="Proteomes" id="UP000482800">
    <property type="component" value="Unassembled WGS sequence"/>
</dbReference>
<sequence length="174" mass="19707">MLAVELRTDPVPLVVSVATFDELRERAREAEAVHRHLRKSMPQLDDGNAVILRRIFRNCDQIKNILRRDAVARAVEGGVERDASPEFSLPLTADELITVRKVWEVGIEQILMQTVAQLDGDIVTRVDMAHAVASRDQVQHLHQGTLQIALAHWQFMFQTLAQMTSSAFRSFLAR</sequence>
<accession>A0A6V8KK17</accession>
<proteinExistence type="predicted"/>
<reference evidence="1 2" key="2">
    <citation type="submission" date="2020-03" db="EMBL/GenBank/DDBJ databases">
        <authorList>
            <person name="Ichikawa N."/>
            <person name="Kimura A."/>
            <person name="Kitahashi Y."/>
            <person name="Uohara A."/>
        </authorList>
    </citation>
    <scope>NUCLEOTIDE SEQUENCE [LARGE SCALE GENOMIC DNA]</scope>
    <source>
        <strain evidence="1 2">NBRC 108639</strain>
    </source>
</reference>
<dbReference type="EMBL" id="BLPF01000002">
    <property type="protein sequence ID" value="GFJ81025.1"/>
    <property type="molecule type" value="Genomic_DNA"/>
</dbReference>
<dbReference type="AlphaFoldDB" id="A0A6V8KK17"/>
<evidence type="ECO:0000313" key="2">
    <source>
        <dbReference type="Proteomes" id="UP000482800"/>
    </source>
</evidence>
<evidence type="ECO:0000313" key="1">
    <source>
        <dbReference type="EMBL" id="GFJ81025.1"/>
    </source>
</evidence>
<organism evidence="1 2">
    <name type="scientific">Phytohabitans houttuyneae</name>
    <dbReference type="NCBI Taxonomy" id="1076126"/>
    <lineage>
        <taxon>Bacteria</taxon>
        <taxon>Bacillati</taxon>
        <taxon>Actinomycetota</taxon>
        <taxon>Actinomycetes</taxon>
        <taxon>Micromonosporales</taxon>
        <taxon>Micromonosporaceae</taxon>
    </lineage>
</organism>
<reference evidence="1 2" key="1">
    <citation type="submission" date="2020-03" db="EMBL/GenBank/DDBJ databases">
        <title>Whole genome shotgun sequence of Phytohabitans houttuyneae NBRC 108639.</title>
        <authorList>
            <person name="Komaki H."/>
            <person name="Tamura T."/>
        </authorList>
    </citation>
    <scope>NUCLEOTIDE SEQUENCE [LARGE SCALE GENOMIC DNA]</scope>
    <source>
        <strain evidence="1 2">NBRC 108639</strain>
    </source>
</reference>